<sequence length="143" mass="16257">MPDIASSDHTSSQYRIAALEGSRNYPSWKVQLLDIFTDADLEDHVDPNFIAPTDSAELKKWQKADRRTLSAIRLRVSPAIIQHIQRESLWVPGNLSHLFELKGKMGLDLARHKFYTTRAPSDSPTSCRRRNRIACAVLNSNNK</sequence>
<gene>
    <name evidence="1" type="ORF">B0H17DRAFT_1126640</name>
</gene>
<comment type="caution">
    <text evidence="1">The sequence shown here is derived from an EMBL/GenBank/DDBJ whole genome shotgun (WGS) entry which is preliminary data.</text>
</comment>
<reference evidence="1" key="1">
    <citation type="submission" date="2023-03" db="EMBL/GenBank/DDBJ databases">
        <title>Massive genome expansion in bonnet fungi (Mycena s.s.) driven by repeated elements and novel gene families across ecological guilds.</title>
        <authorList>
            <consortium name="Lawrence Berkeley National Laboratory"/>
            <person name="Harder C.B."/>
            <person name="Miyauchi S."/>
            <person name="Viragh M."/>
            <person name="Kuo A."/>
            <person name="Thoen E."/>
            <person name="Andreopoulos B."/>
            <person name="Lu D."/>
            <person name="Skrede I."/>
            <person name="Drula E."/>
            <person name="Henrissat B."/>
            <person name="Morin E."/>
            <person name="Kohler A."/>
            <person name="Barry K."/>
            <person name="LaButti K."/>
            <person name="Morin E."/>
            <person name="Salamov A."/>
            <person name="Lipzen A."/>
            <person name="Mereny Z."/>
            <person name="Hegedus B."/>
            <person name="Baldrian P."/>
            <person name="Stursova M."/>
            <person name="Weitz H."/>
            <person name="Taylor A."/>
            <person name="Grigoriev I.V."/>
            <person name="Nagy L.G."/>
            <person name="Martin F."/>
            <person name="Kauserud H."/>
        </authorList>
    </citation>
    <scope>NUCLEOTIDE SEQUENCE</scope>
    <source>
        <strain evidence="1">CBHHK067</strain>
    </source>
</reference>
<organism evidence="1 2">
    <name type="scientific">Mycena rosella</name>
    <name type="common">Pink bonnet</name>
    <name type="synonym">Agaricus rosellus</name>
    <dbReference type="NCBI Taxonomy" id="1033263"/>
    <lineage>
        <taxon>Eukaryota</taxon>
        <taxon>Fungi</taxon>
        <taxon>Dikarya</taxon>
        <taxon>Basidiomycota</taxon>
        <taxon>Agaricomycotina</taxon>
        <taxon>Agaricomycetes</taxon>
        <taxon>Agaricomycetidae</taxon>
        <taxon>Agaricales</taxon>
        <taxon>Marasmiineae</taxon>
        <taxon>Mycenaceae</taxon>
        <taxon>Mycena</taxon>
    </lineage>
</organism>
<dbReference type="AlphaFoldDB" id="A0AAD7GTN5"/>
<protein>
    <recommendedName>
        <fullName evidence="3">Retrotransposon Copia-like N-terminal domain-containing protein</fullName>
    </recommendedName>
</protein>
<proteinExistence type="predicted"/>
<evidence type="ECO:0008006" key="3">
    <source>
        <dbReference type="Google" id="ProtNLM"/>
    </source>
</evidence>
<evidence type="ECO:0000313" key="2">
    <source>
        <dbReference type="Proteomes" id="UP001221757"/>
    </source>
</evidence>
<dbReference type="EMBL" id="JARKIE010000009">
    <property type="protein sequence ID" value="KAJ7705035.1"/>
    <property type="molecule type" value="Genomic_DNA"/>
</dbReference>
<name>A0AAD7GTN5_MYCRO</name>
<evidence type="ECO:0000313" key="1">
    <source>
        <dbReference type="EMBL" id="KAJ7705035.1"/>
    </source>
</evidence>
<keyword evidence="2" id="KW-1185">Reference proteome</keyword>
<dbReference type="Proteomes" id="UP001221757">
    <property type="component" value="Unassembled WGS sequence"/>
</dbReference>
<accession>A0AAD7GTN5</accession>